<evidence type="ECO:0000256" key="2">
    <source>
        <dbReference type="ARBA" id="ARBA00022980"/>
    </source>
</evidence>
<dbReference type="GeneID" id="17622537"/>
<dbReference type="SUPFAM" id="SSF54999">
    <property type="entry name" value="Ribosomal protein S10"/>
    <property type="match status" value="1"/>
</dbReference>
<dbReference type="InterPro" id="IPR036838">
    <property type="entry name" value="Ribosomal_uS10_dom_sf"/>
</dbReference>
<evidence type="ECO:0000256" key="3">
    <source>
        <dbReference type="ARBA" id="ARBA00023274"/>
    </source>
</evidence>
<organism evidence="5">
    <name type="scientific">Monomastix sp. (strain OKE-1)</name>
    <dbReference type="NCBI Taxonomy" id="141716"/>
    <lineage>
        <taxon>Eukaryota</taxon>
        <taxon>Viridiplantae</taxon>
        <taxon>Chlorophyta</taxon>
        <taxon>Mamiellophyceae</taxon>
        <taxon>Monomastigales</taxon>
        <taxon>Monomastigaceae</taxon>
        <taxon>Monomastix</taxon>
    </lineage>
</organism>
<evidence type="ECO:0000259" key="4">
    <source>
        <dbReference type="SMART" id="SM01403"/>
    </source>
</evidence>
<protein>
    <submittedName>
        <fullName evidence="5">Ribosomal protein S10</fullName>
    </submittedName>
</protein>
<gene>
    <name evidence="5" type="primary">rps10</name>
</gene>
<dbReference type="SMART" id="SM01403">
    <property type="entry name" value="Ribosomal_S10"/>
    <property type="match status" value="1"/>
</dbReference>
<keyword evidence="2 5" id="KW-0689">Ribosomal protein</keyword>
<name>U5YGK1_MONSK</name>
<dbReference type="Pfam" id="PF00338">
    <property type="entry name" value="Ribosomal_S10"/>
    <property type="match status" value="1"/>
</dbReference>
<evidence type="ECO:0000256" key="1">
    <source>
        <dbReference type="ARBA" id="ARBA00007102"/>
    </source>
</evidence>
<dbReference type="GO" id="GO:0005840">
    <property type="term" value="C:ribosome"/>
    <property type="evidence" value="ECO:0007669"/>
    <property type="project" value="UniProtKB-KW"/>
</dbReference>
<dbReference type="InterPro" id="IPR001848">
    <property type="entry name" value="Ribosomal_uS10"/>
</dbReference>
<proteinExistence type="inferred from homology"/>
<evidence type="ECO:0000313" key="5">
    <source>
        <dbReference type="EMBL" id="AGZ90201.1"/>
    </source>
</evidence>
<dbReference type="PANTHER" id="PTHR11700">
    <property type="entry name" value="30S RIBOSOMAL PROTEIN S10 FAMILY MEMBER"/>
    <property type="match status" value="1"/>
</dbReference>
<dbReference type="InterPro" id="IPR027486">
    <property type="entry name" value="Ribosomal_uS10_dom"/>
</dbReference>
<dbReference type="GO" id="GO:0003735">
    <property type="term" value="F:structural constituent of ribosome"/>
    <property type="evidence" value="ECO:0007669"/>
    <property type="project" value="InterPro"/>
</dbReference>
<dbReference type="AlphaFoldDB" id="U5YGK1"/>
<reference evidence="5" key="1">
    <citation type="journal article" date="2013" name="Genome Biol. Evol.">
        <title>Tracing the evolution of streptophyte algae and their mitochondrial genome.</title>
        <authorList>
            <person name="Turmel M."/>
            <person name="Otis C."/>
            <person name="Lemieux C."/>
        </authorList>
    </citation>
    <scope>NUCLEOTIDE SEQUENCE</scope>
</reference>
<dbReference type="GO" id="GO:0006412">
    <property type="term" value="P:translation"/>
    <property type="evidence" value="ECO:0007669"/>
    <property type="project" value="InterPro"/>
</dbReference>
<accession>U5YGK1</accession>
<dbReference type="GO" id="GO:1990904">
    <property type="term" value="C:ribonucleoprotein complex"/>
    <property type="evidence" value="ECO:0007669"/>
    <property type="project" value="UniProtKB-KW"/>
</dbReference>
<dbReference type="Gene3D" id="3.30.70.600">
    <property type="entry name" value="Ribosomal protein S10 domain"/>
    <property type="match status" value="1"/>
</dbReference>
<keyword evidence="3" id="KW-0687">Ribonucleoprotein</keyword>
<comment type="similarity">
    <text evidence="1">Belongs to the universal ribosomal protein uS10 family.</text>
</comment>
<feature type="domain" description="Small ribosomal subunit protein uS10" evidence="4">
    <location>
        <begin position="9"/>
        <end position="119"/>
    </location>
</feature>
<dbReference type="EMBL" id="KF060939">
    <property type="protein sequence ID" value="AGZ90201.1"/>
    <property type="molecule type" value="Genomic_DNA"/>
</dbReference>
<sequence>MTALSHKIQISLKAFEYCFVEKALHQLNTMISHASSHIESKTVSSSKPSAFSKYTLPLKVQRFTVIRSPHIDKKSRDQFEIRQYKVILNHSADWSSDDLRLFLDNLKNARFYGVQMQIKLCTKTFGPAKKKDRTY</sequence>
<keyword evidence="5" id="KW-0496">Mitochondrion</keyword>
<geneLocation type="mitochondrion" evidence="5"/>
<dbReference type="PRINTS" id="PR00971">
    <property type="entry name" value="RIBOSOMALS10"/>
</dbReference>
<dbReference type="RefSeq" id="YP_008802548.1">
    <property type="nucleotide sequence ID" value="NC_022797.1"/>
</dbReference>